<keyword evidence="5" id="KW-0687">Ribonucleoprotein</keyword>
<comment type="similarity">
    <text evidence="2">Belongs to the universal ribosomal protein uS7 family.</text>
</comment>
<organism evidence="10 11">
    <name type="scientific">Aspergillus ochraceoroseus</name>
    <dbReference type="NCBI Taxonomy" id="138278"/>
    <lineage>
        <taxon>Eukaryota</taxon>
        <taxon>Fungi</taxon>
        <taxon>Dikarya</taxon>
        <taxon>Ascomycota</taxon>
        <taxon>Pezizomycotina</taxon>
        <taxon>Eurotiomycetes</taxon>
        <taxon>Eurotiomycetidae</taxon>
        <taxon>Eurotiales</taxon>
        <taxon>Aspergillaceae</taxon>
        <taxon>Aspergillus</taxon>
        <taxon>Aspergillus subgen. Nidulantes</taxon>
    </lineage>
</organism>
<feature type="region of interest" description="Disordered" evidence="8">
    <location>
        <begin position="242"/>
        <end position="261"/>
    </location>
</feature>
<dbReference type="Gene3D" id="1.10.455.10">
    <property type="entry name" value="Ribosomal protein S7 domain"/>
    <property type="match status" value="1"/>
</dbReference>
<evidence type="ECO:0000256" key="1">
    <source>
        <dbReference type="ARBA" id="ARBA00004173"/>
    </source>
</evidence>
<dbReference type="Pfam" id="PF00177">
    <property type="entry name" value="Ribosomal_S7"/>
    <property type="match status" value="1"/>
</dbReference>
<comment type="caution">
    <text evidence="10">The sequence shown here is derived from an EMBL/GenBank/DDBJ whole genome shotgun (WGS) entry which is preliminary data.</text>
</comment>
<dbReference type="GO" id="GO:1990904">
    <property type="term" value="C:ribonucleoprotein complex"/>
    <property type="evidence" value="ECO:0007669"/>
    <property type="project" value="UniProtKB-KW"/>
</dbReference>
<comment type="subcellular location">
    <subcellularLocation>
        <location evidence="1">Mitochondrion</location>
    </subcellularLocation>
</comment>
<dbReference type="InterPro" id="IPR000235">
    <property type="entry name" value="Ribosomal_uS7"/>
</dbReference>
<dbReference type="FunFam" id="1.10.455.10:FF:000006">
    <property type="entry name" value="37S ribosomal protein S7, mitochondrial"/>
    <property type="match status" value="1"/>
</dbReference>
<dbReference type="GO" id="GO:0005739">
    <property type="term" value="C:mitochondrion"/>
    <property type="evidence" value="ECO:0007669"/>
    <property type="project" value="UniProtKB-SubCell"/>
</dbReference>
<keyword evidence="4" id="KW-0496">Mitochondrion</keyword>
<comment type="function">
    <text evidence="6">Component of the mitochondrial ribosome (mitoribosome), a dedicated translation machinery responsible for the synthesis of mitochondrial genome-encoded proteins, including at least some of the essential transmembrane subunits of the mitochondrial respiratory chain. The mitoribosomes are attached to the mitochondrial inner membrane and translation products are cotranslationally integrated into the membrane.</text>
</comment>
<dbReference type="PANTHER" id="PTHR11205">
    <property type="entry name" value="RIBOSOMAL PROTEIN S7"/>
    <property type="match status" value="1"/>
</dbReference>
<evidence type="ECO:0000256" key="2">
    <source>
        <dbReference type="ARBA" id="ARBA00007151"/>
    </source>
</evidence>
<feature type="domain" description="Small ribosomal subunit protein uS7" evidence="9">
    <location>
        <begin position="202"/>
        <end position="363"/>
    </location>
</feature>
<feature type="compositionally biased region" description="Polar residues" evidence="8">
    <location>
        <begin position="138"/>
        <end position="155"/>
    </location>
</feature>
<name>A0A0F8VFT8_9EURO</name>
<dbReference type="VEuPathDB" id="FungiDB:P175DRAFT_0164789"/>
<proteinExistence type="inferred from homology"/>
<dbReference type="GO" id="GO:0005840">
    <property type="term" value="C:ribosome"/>
    <property type="evidence" value="ECO:0007669"/>
    <property type="project" value="UniProtKB-KW"/>
</dbReference>
<evidence type="ECO:0000256" key="5">
    <source>
        <dbReference type="ARBA" id="ARBA00023274"/>
    </source>
</evidence>
<dbReference type="EMBL" id="JYKN01001039">
    <property type="protein sequence ID" value="KKK21971.1"/>
    <property type="molecule type" value="Genomic_DNA"/>
</dbReference>
<keyword evidence="11" id="KW-1185">Reference proteome</keyword>
<evidence type="ECO:0000313" key="11">
    <source>
        <dbReference type="Proteomes" id="UP000034947"/>
    </source>
</evidence>
<feature type="compositionally biased region" description="Polar residues" evidence="8">
    <location>
        <begin position="53"/>
        <end position="66"/>
    </location>
</feature>
<dbReference type="GO" id="GO:0006412">
    <property type="term" value="P:translation"/>
    <property type="evidence" value="ECO:0007669"/>
    <property type="project" value="InterPro"/>
</dbReference>
<protein>
    <recommendedName>
        <fullName evidence="7">Small ribosomal subunit protein uS7m</fullName>
    </recommendedName>
</protein>
<dbReference type="InterPro" id="IPR047988">
    <property type="entry name" value="Ribosomal_uS7m_fungi"/>
</dbReference>
<dbReference type="OrthoDB" id="4503385at2759"/>
<dbReference type="CDD" id="cd14868">
    <property type="entry name" value="uS7_Mitochondria_Fungi"/>
    <property type="match status" value="1"/>
</dbReference>
<dbReference type="InterPro" id="IPR036823">
    <property type="entry name" value="Ribosomal_uS7_dom_sf"/>
</dbReference>
<feature type="compositionally biased region" description="Basic and acidic residues" evidence="8">
    <location>
        <begin position="74"/>
        <end position="83"/>
    </location>
</feature>
<evidence type="ECO:0000256" key="6">
    <source>
        <dbReference type="ARBA" id="ARBA00037226"/>
    </source>
</evidence>
<accession>A0A0F8VFT8</accession>
<evidence type="ECO:0000256" key="7">
    <source>
        <dbReference type="ARBA" id="ARBA00039306"/>
    </source>
</evidence>
<sequence length="374" mass="40759">MPPRLNLFAARTAVPIIRQHATPPVTISNASRHSIATALNRRCIVSATNGMKSGLSSSVQVQRRWNSSGSGEGKSAEEVKRSAESMPHVSEEAAEVSKIMDKRCDATPSSPELEQGTPVSEILLRDKDAQKYAPKVFQDQNKTGPSGSRSFSTSVRRSHLESHSQPNDQASAALVESMISQVAQQAAELGPGLKFAAPETLPKSENFRTRYEPLLEQFTKLLMRDGKLSAAQKNMAFVLDHLRSASPPNPNPKRPLLPGPPAPQLPLNPVLYLTMIVDSVAPLVKIRQQKGIAGGGASVQIPVPLAQRQRRRTAIRWIIDASDKRRDSHFAQRVAHELVAVAEGRSGVWDRREQVHKLGIAGRSNLGSMTGGRR</sequence>
<evidence type="ECO:0000256" key="8">
    <source>
        <dbReference type="SAM" id="MobiDB-lite"/>
    </source>
</evidence>
<evidence type="ECO:0000256" key="3">
    <source>
        <dbReference type="ARBA" id="ARBA00022980"/>
    </source>
</evidence>
<dbReference type="Proteomes" id="UP000034947">
    <property type="component" value="Unassembled WGS sequence"/>
</dbReference>
<dbReference type="AlphaFoldDB" id="A0A0F8VFT8"/>
<dbReference type="SUPFAM" id="SSF47973">
    <property type="entry name" value="Ribosomal protein S7"/>
    <property type="match status" value="1"/>
</dbReference>
<reference evidence="10 11" key="1">
    <citation type="submission" date="2015-02" db="EMBL/GenBank/DDBJ databases">
        <title>Draft Genome Sequences of Two Closely-Related Aflatoxigenic Aspergillus Species Obtained from the Cote d'Ivoire.</title>
        <authorList>
            <person name="Moore G.G."/>
            <person name="Beltz S.B."/>
            <person name="Mack B.M."/>
        </authorList>
    </citation>
    <scope>NUCLEOTIDE SEQUENCE [LARGE SCALE GENOMIC DNA]</scope>
    <source>
        <strain evidence="10 11">SRRC1432</strain>
    </source>
</reference>
<dbReference type="VEuPathDB" id="FungiDB:P175DRAFT_0499799"/>
<evidence type="ECO:0000259" key="9">
    <source>
        <dbReference type="Pfam" id="PF00177"/>
    </source>
</evidence>
<dbReference type="InterPro" id="IPR023798">
    <property type="entry name" value="Ribosomal_uS7_dom"/>
</dbReference>
<feature type="region of interest" description="Disordered" evidence="8">
    <location>
        <begin position="135"/>
        <end position="168"/>
    </location>
</feature>
<evidence type="ECO:0000256" key="4">
    <source>
        <dbReference type="ARBA" id="ARBA00023128"/>
    </source>
</evidence>
<gene>
    <name evidence="10" type="ORF">AOCH_001861</name>
</gene>
<evidence type="ECO:0000313" key="10">
    <source>
        <dbReference type="EMBL" id="KKK21971.1"/>
    </source>
</evidence>
<feature type="region of interest" description="Disordered" evidence="8">
    <location>
        <begin position="53"/>
        <end position="97"/>
    </location>
</feature>
<feature type="compositionally biased region" description="Pro residues" evidence="8">
    <location>
        <begin position="247"/>
        <end position="261"/>
    </location>
</feature>
<keyword evidence="3 10" id="KW-0689">Ribosomal protein</keyword>